<organism evidence="1 2">
    <name type="scientific">Prunus armeniaca</name>
    <name type="common">Apricot</name>
    <name type="synonym">Armeniaca vulgaris</name>
    <dbReference type="NCBI Taxonomy" id="36596"/>
    <lineage>
        <taxon>Eukaryota</taxon>
        <taxon>Viridiplantae</taxon>
        <taxon>Streptophyta</taxon>
        <taxon>Embryophyta</taxon>
        <taxon>Tracheophyta</taxon>
        <taxon>Spermatophyta</taxon>
        <taxon>Magnoliopsida</taxon>
        <taxon>eudicotyledons</taxon>
        <taxon>Gunneridae</taxon>
        <taxon>Pentapetalae</taxon>
        <taxon>rosids</taxon>
        <taxon>fabids</taxon>
        <taxon>Rosales</taxon>
        <taxon>Rosaceae</taxon>
        <taxon>Amygdaloideae</taxon>
        <taxon>Amygdaleae</taxon>
        <taxon>Prunus</taxon>
    </lineage>
</organism>
<dbReference type="EMBL" id="CAEKDK010000005">
    <property type="protein sequence ID" value="CAB4279046.1"/>
    <property type="molecule type" value="Genomic_DNA"/>
</dbReference>
<dbReference type="Proteomes" id="UP000507222">
    <property type="component" value="Unassembled WGS sequence"/>
</dbReference>
<accession>A0A6J5UR16</accession>
<gene>
    <name evidence="1" type="ORF">CURHAP_LOCUS31076</name>
</gene>
<reference evidence="1 2" key="1">
    <citation type="submission" date="2020-05" db="EMBL/GenBank/DDBJ databases">
        <authorList>
            <person name="Campoy J."/>
            <person name="Schneeberger K."/>
            <person name="Spophaly S."/>
        </authorList>
    </citation>
    <scope>NUCLEOTIDE SEQUENCE [LARGE SCALE GENOMIC DNA]</scope>
    <source>
        <strain evidence="1">PruArmRojPasFocal</strain>
    </source>
</reference>
<evidence type="ECO:0000313" key="1">
    <source>
        <dbReference type="EMBL" id="CAB4279046.1"/>
    </source>
</evidence>
<evidence type="ECO:0000313" key="2">
    <source>
        <dbReference type="Proteomes" id="UP000507222"/>
    </source>
</evidence>
<sequence>MCAFNVGHIPCASYLRVERLLRQNSEDILLNWVCLVLLRNPSKLLGTSVYGAVDHSDCSLKVVWP</sequence>
<name>A0A6J5UR16_PRUAR</name>
<protein>
    <submittedName>
        <fullName evidence="1">Uncharacterized protein</fullName>
    </submittedName>
</protein>
<proteinExistence type="predicted"/>
<dbReference type="AlphaFoldDB" id="A0A6J5UR16"/>